<feature type="region of interest" description="Disordered" evidence="1">
    <location>
        <begin position="1"/>
        <end position="21"/>
    </location>
</feature>
<reference evidence="3" key="1">
    <citation type="submission" date="2014-09" db="EMBL/GenBank/DDBJ databases">
        <authorList>
            <person name="Mudge J."/>
            <person name="Ramaraj T."/>
            <person name="Lindquist I.E."/>
            <person name="Bharti A.K."/>
            <person name="Sundararajan A."/>
            <person name="Cameron C.T."/>
            <person name="Woodward J.E."/>
            <person name="May G.D."/>
            <person name="Brubaker C."/>
            <person name="Broadhvest J."/>
            <person name="Wilkins T.A."/>
        </authorList>
    </citation>
    <scope>NUCLEOTIDE SEQUENCE</scope>
    <source>
        <strain evidence="3">cv. AKA8401</strain>
    </source>
</reference>
<protein>
    <submittedName>
        <fullName evidence="2">Uncharacterized protein</fullName>
    </submittedName>
</protein>
<name>A0A0B0N495_GOSAR</name>
<accession>A0A0B0N495</accession>
<sequence>MSGHPVAGRMYKTKSRIHIIT</sequence>
<organism evidence="2 3">
    <name type="scientific">Gossypium arboreum</name>
    <name type="common">Tree cotton</name>
    <name type="synonym">Gossypium nanking</name>
    <dbReference type="NCBI Taxonomy" id="29729"/>
    <lineage>
        <taxon>Eukaryota</taxon>
        <taxon>Viridiplantae</taxon>
        <taxon>Streptophyta</taxon>
        <taxon>Embryophyta</taxon>
        <taxon>Tracheophyta</taxon>
        <taxon>Spermatophyta</taxon>
        <taxon>Magnoliopsida</taxon>
        <taxon>eudicotyledons</taxon>
        <taxon>Gunneridae</taxon>
        <taxon>Pentapetalae</taxon>
        <taxon>rosids</taxon>
        <taxon>malvids</taxon>
        <taxon>Malvales</taxon>
        <taxon>Malvaceae</taxon>
        <taxon>Malvoideae</taxon>
        <taxon>Gossypium</taxon>
    </lineage>
</organism>
<dbReference type="EMBL" id="JRRC01478857">
    <property type="protein sequence ID" value="KHG07635.1"/>
    <property type="molecule type" value="Genomic_DNA"/>
</dbReference>
<evidence type="ECO:0000256" key="1">
    <source>
        <dbReference type="SAM" id="MobiDB-lite"/>
    </source>
</evidence>
<comment type="caution">
    <text evidence="2">The sequence shown here is derived from an EMBL/GenBank/DDBJ whole genome shotgun (WGS) entry which is preliminary data.</text>
</comment>
<evidence type="ECO:0000313" key="2">
    <source>
        <dbReference type="EMBL" id="KHG07635.1"/>
    </source>
</evidence>
<keyword evidence="3" id="KW-1185">Reference proteome</keyword>
<gene>
    <name evidence="2" type="ORF">F383_33935</name>
</gene>
<proteinExistence type="predicted"/>
<evidence type="ECO:0000313" key="3">
    <source>
        <dbReference type="Proteomes" id="UP000032142"/>
    </source>
</evidence>
<dbReference type="AlphaFoldDB" id="A0A0B0N495"/>
<feature type="compositionally biased region" description="Basic residues" evidence="1">
    <location>
        <begin position="11"/>
        <end position="21"/>
    </location>
</feature>
<dbReference type="Proteomes" id="UP000032142">
    <property type="component" value="Unassembled WGS sequence"/>
</dbReference>